<dbReference type="InterPro" id="IPR001128">
    <property type="entry name" value="Cyt_P450"/>
</dbReference>
<evidence type="ECO:0000313" key="15">
    <source>
        <dbReference type="EMBL" id="KAG2095665.1"/>
    </source>
</evidence>
<name>A0A9P7JPE8_9AGAM</name>
<keyword evidence="11 14" id="KW-0503">Monooxygenase</keyword>
<dbReference type="AlphaFoldDB" id="A0A9P7JPE8"/>
<keyword evidence="12" id="KW-0472">Membrane</keyword>
<evidence type="ECO:0000256" key="5">
    <source>
        <dbReference type="ARBA" id="ARBA00022617"/>
    </source>
</evidence>
<comment type="pathway">
    <text evidence="3">Secondary metabolite biosynthesis; terpenoid biosynthesis.</text>
</comment>
<evidence type="ECO:0000256" key="8">
    <source>
        <dbReference type="ARBA" id="ARBA00022989"/>
    </source>
</evidence>
<dbReference type="GO" id="GO:0016705">
    <property type="term" value="F:oxidoreductase activity, acting on paired donors, with incorporation or reduction of molecular oxygen"/>
    <property type="evidence" value="ECO:0007669"/>
    <property type="project" value="InterPro"/>
</dbReference>
<feature type="binding site" description="axial binding residue" evidence="13">
    <location>
        <position position="134"/>
    </location>
    <ligand>
        <name>heme</name>
        <dbReference type="ChEBI" id="CHEBI:30413"/>
    </ligand>
    <ligandPart>
        <name>Fe</name>
        <dbReference type="ChEBI" id="CHEBI:18248"/>
    </ligandPart>
</feature>
<organism evidence="15 16">
    <name type="scientific">Suillus discolor</name>
    <dbReference type="NCBI Taxonomy" id="1912936"/>
    <lineage>
        <taxon>Eukaryota</taxon>
        <taxon>Fungi</taxon>
        <taxon>Dikarya</taxon>
        <taxon>Basidiomycota</taxon>
        <taxon>Agaricomycotina</taxon>
        <taxon>Agaricomycetes</taxon>
        <taxon>Agaricomycetidae</taxon>
        <taxon>Boletales</taxon>
        <taxon>Suillineae</taxon>
        <taxon>Suillaceae</taxon>
        <taxon>Suillus</taxon>
    </lineage>
</organism>
<dbReference type="Pfam" id="PF00067">
    <property type="entry name" value="p450"/>
    <property type="match status" value="1"/>
</dbReference>
<evidence type="ECO:0000256" key="7">
    <source>
        <dbReference type="ARBA" id="ARBA00022723"/>
    </source>
</evidence>
<dbReference type="InterPro" id="IPR050121">
    <property type="entry name" value="Cytochrome_P450_monoxygenase"/>
</dbReference>
<comment type="cofactor">
    <cofactor evidence="1 13">
        <name>heme</name>
        <dbReference type="ChEBI" id="CHEBI:30413"/>
    </cofactor>
</comment>
<proteinExistence type="inferred from homology"/>
<gene>
    <name evidence="15" type="ORF">F5147DRAFT_584528</name>
</gene>
<dbReference type="GO" id="GO:0020037">
    <property type="term" value="F:heme binding"/>
    <property type="evidence" value="ECO:0007669"/>
    <property type="project" value="InterPro"/>
</dbReference>
<dbReference type="Proteomes" id="UP000823399">
    <property type="component" value="Unassembled WGS sequence"/>
</dbReference>
<evidence type="ECO:0000256" key="2">
    <source>
        <dbReference type="ARBA" id="ARBA00004370"/>
    </source>
</evidence>
<evidence type="ECO:0000256" key="9">
    <source>
        <dbReference type="ARBA" id="ARBA00023002"/>
    </source>
</evidence>
<dbReference type="OrthoDB" id="1470350at2759"/>
<accession>A0A9P7JPE8</accession>
<evidence type="ECO:0000256" key="3">
    <source>
        <dbReference type="ARBA" id="ARBA00004721"/>
    </source>
</evidence>
<evidence type="ECO:0000256" key="1">
    <source>
        <dbReference type="ARBA" id="ARBA00001971"/>
    </source>
</evidence>
<dbReference type="InterPro" id="IPR036396">
    <property type="entry name" value="Cyt_P450_sf"/>
</dbReference>
<dbReference type="RefSeq" id="XP_041287922.1">
    <property type="nucleotide sequence ID" value="XM_041431795.1"/>
</dbReference>
<comment type="similarity">
    <text evidence="4 14">Belongs to the cytochrome P450 family.</text>
</comment>
<evidence type="ECO:0000313" key="16">
    <source>
        <dbReference type="Proteomes" id="UP000823399"/>
    </source>
</evidence>
<keyword evidence="7 13" id="KW-0479">Metal-binding</keyword>
<keyword evidence="9 14" id="KW-0560">Oxidoreductase</keyword>
<evidence type="ECO:0000256" key="13">
    <source>
        <dbReference type="PIRSR" id="PIRSR602403-1"/>
    </source>
</evidence>
<sequence>MPTTPISRLSSEEIESLHNTLQNLLYLNNVCRESLCLVPPVHSSLHAATQDDEIPVSYPVHLSDGTISEQKSISVSKGSFVHVPVEAFNLDKGMWGPNAWDFDPDRWDHLSEDVLSLPGLYSNLLTFSAGPRSCIGMRFSMIKMKTFLYILLMTFSFAETDKRI</sequence>
<evidence type="ECO:0000256" key="10">
    <source>
        <dbReference type="ARBA" id="ARBA00023004"/>
    </source>
</evidence>
<comment type="subcellular location">
    <subcellularLocation>
        <location evidence="2">Membrane</location>
    </subcellularLocation>
</comment>
<dbReference type="EMBL" id="JABBWM010000073">
    <property type="protein sequence ID" value="KAG2095665.1"/>
    <property type="molecule type" value="Genomic_DNA"/>
</dbReference>
<dbReference type="GO" id="GO:0005506">
    <property type="term" value="F:iron ion binding"/>
    <property type="evidence" value="ECO:0007669"/>
    <property type="project" value="InterPro"/>
</dbReference>
<dbReference type="PRINTS" id="PR00465">
    <property type="entry name" value="EP450IV"/>
</dbReference>
<dbReference type="PROSITE" id="PS00086">
    <property type="entry name" value="CYTOCHROME_P450"/>
    <property type="match status" value="1"/>
</dbReference>
<dbReference type="GO" id="GO:0004497">
    <property type="term" value="F:monooxygenase activity"/>
    <property type="evidence" value="ECO:0007669"/>
    <property type="project" value="UniProtKB-KW"/>
</dbReference>
<keyword evidence="10 13" id="KW-0408">Iron</keyword>
<keyword evidence="16" id="KW-1185">Reference proteome</keyword>
<dbReference type="PANTHER" id="PTHR24305">
    <property type="entry name" value="CYTOCHROME P450"/>
    <property type="match status" value="1"/>
</dbReference>
<dbReference type="GO" id="GO:0016020">
    <property type="term" value="C:membrane"/>
    <property type="evidence" value="ECO:0007669"/>
    <property type="project" value="UniProtKB-SubCell"/>
</dbReference>
<dbReference type="PANTHER" id="PTHR24305:SF166">
    <property type="entry name" value="CYTOCHROME P450 12A4, MITOCHONDRIAL-RELATED"/>
    <property type="match status" value="1"/>
</dbReference>
<dbReference type="Gene3D" id="1.10.630.10">
    <property type="entry name" value="Cytochrome P450"/>
    <property type="match status" value="1"/>
</dbReference>
<dbReference type="InterPro" id="IPR017972">
    <property type="entry name" value="Cyt_P450_CS"/>
</dbReference>
<evidence type="ECO:0000256" key="6">
    <source>
        <dbReference type="ARBA" id="ARBA00022692"/>
    </source>
</evidence>
<evidence type="ECO:0000256" key="14">
    <source>
        <dbReference type="RuleBase" id="RU000461"/>
    </source>
</evidence>
<evidence type="ECO:0000256" key="11">
    <source>
        <dbReference type="ARBA" id="ARBA00023033"/>
    </source>
</evidence>
<evidence type="ECO:0000256" key="4">
    <source>
        <dbReference type="ARBA" id="ARBA00010617"/>
    </source>
</evidence>
<comment type="caution">
    <text evidence="15">The sequence shown here is derived from an EMBL/GenBank/DDBJ whole genome shotgun (WGS) entry which is preliminary data.</text>
</comment>
<dbReference type="SUPFAM" id="SSF48264">
    <property type="entry name" value="Cytochrome P450"/>
    <property type="match status" value="1"/>
</dbReference>
<keyword evidence="5 13" id="KW-0349">Heme</keyword>
<keyword evidence="6" id="KW-0812">Transmembrane</keyword>
<dbReference type="GeneID" id="64694054"/>
<dbReference type="InterPro" id="IPR002403">
    <property type="entry name" value="Cyt_P450_E_grp-IV"/>
</dbReference>
<keyword evidence="8" id="KW-1133">Transmembrane helix</keyword>
<protein>
    <submittedName>
        <fullName evidence="15">Cytochrome P450</fullName>
    </submittedName>
</protein>
<reference evidence="15" key="1">
    <citation type="journal article" date="2020" name="New Phytol.">
        <title>Comparative genomics reveals dynamic genome evolution in host specialist ectomycorrhizal fungi.</title>
        <authorList>
            <person name="Lofgren L.A."/>
            <person name="Nguyen N.H."/>
            <person name="Vilgalys R."/>
            <person name="Ruytinx J."/>
            <person name="Liao H.L."/>
            <person name="Branco S."/>
            <person name="Kuo A."/>
            <person name="LaButti K."/>
            <person name="Lipzen A."/>
            <person name="Andreopoulos W."/>
            <person name="Pangilinan J."/>
            <person name="Riley R."/>
            <person name="Hundley H."/>
            <person name="Na H."/>
            <person name="Barry K."/>
            <person name="Grigoriev I.V."/>
            <person name="Stajich J.E."/>
            <person name="Kennedy P.G."/>
        </authorList>
    </citation>
    <scope>NUCLEOTIDE SEQUENCE</scope>
    <source>
        <strain evidence="15">FC423</strain>
    </source>
</reference>
<evidence type="ECO:0000256" key="12">
    <source>
        <dbReference type="ARBA" id="ARBA00023136"/>
    </source>
</evidence>